<dbReference type="EMBL" id="UIDG01000137">
    <property type="protein sequence ID" value="SUS05913.1"/>
    <property type="molecule type" value="Genomic_DNA"/>
</dbReference>
<organism evidence="2">
    <name type="scientific">metagenome</name>
    <dbReference type="NCBI Taxonomy" id="256318"/>
    <lineage>
        <taxon>unclassified sequences</taxon>
        <taxon>metagenomes</taxon>
    </lineage>
</organism>
<dbReference type="InterPro" id="IPR018687">
    <property type="entry name" value="DUF2177_membr"/>
</dbReference>
<keyword evidence="1" id="KW-1133">Transmembrane helix</keyword>
<feature type="transmembrane region" description="Helical" evidence="1">
    <location>
        <begin position="6"/>
        <end position="30"/>
    </location>
</feature>
<dbReference type="AlphaFoldDB" id="A0A380TCU4"/>
<keyword evidence="1" id="KW-0472">Membrane</keyword>
<evidence type="ECO:0000313" key="2">
    <source>
        <dbReference type="EMBL" id="SUS05913.1"/>
    </source>
</evidence>
<reference evidence="2" key="1">
    <citation type="submission" date="2018-07" db="EMBL/GenBank/DDBJ databases">
        <authorList>
            <person name="Quirk P.G."/>
            <person name="Krulwich T.A."/>
        </authorList>
    </citation>
    <scope>NUCLEOTIDE SEQUENCE</scope>
</reference>
<name>A0A380TCU4_9ZZZZ</name>
<protein>
    <recommendedName>
        <fullName evidence="3">Transmembrane protein</fullName>
    </recommendedName>
</protein>
<gene>
    <name evidence="2" type="ORF">DF3PB_2210001</name>
</gene>
<dbReference type="Pfam" id="PF09945">
    <property type="entry name" value="DUF2177"/>
    <property type="match status" value="1"/>
</dbReference>
<proteinExistence type="predicted"/>
<evidence type="ECO:0000256" key="1">
    <source>
        <dbReference type="SAM" id="Phobius"/>
    </source>
</evidence>
<feature type="transmembrane region" description="Helical" evidence="1">
    <location>
        <begin position="111"/>
        <end position="132"/>
    </location>
</feature>
<keyword evidence="1" id="KW-0812">Transmembrane</keyword>
<evidence type="ECO:0008006" key="3">
    <source>
        <dbReference type="Google" id="ProtNLM"/>
    </source>
</evidence>
<feature type="transmembrane region" description="Helical" evidence="1">
    <location>
        <begin position="70"/>
        <end position="90"/>
    </location>
</feature>
<sequence>MQYVAAYLATAAAFLVIDLLWIGLLADSFYRNKIGALMLEQINWTAALLFYVLFVVGIVVFAVAPALQAGSWRTALVLGALFGFFAYATYDMTNLATLKGWPVAMVVVDMAWGTFLTGVSATAGFLITRYIFPASG</sequence>
<accession>A0A380TCU4</accession>
<feature type="transmembrane region" description="Helical" evidence="1">
    <location>
        <begin position="42"/>
        <end position="64"/>
    </location>
</feature>